<evidence type="ECO:0000313" key="2">
    <source>
        <dbReference type="Proteomes" id="UP000253975"/>
    </source>
</evidence>
<sequence length="251" mass="27586">MQLSLANILVDVDGIDDSRFFGDYLVPSPTPVADLSLCVTPELVRAEREIAGQSYFSDTYLTQLALLRQLAEKGPAVGRFLMHAAVLEYDGRAYAFTASSGTGKSTHLQLWRRTLGNAVQTVNGDKPLLYASDAEVMACGTPWSGKEGWQRNVCVPLGGLCFISRGEKDVCRRIEPADVLERALRQLYVPSDASAAVLTVEFLDVLLRRVPVYELSCTMEPTAVRASFEAMTGQDFDACLVNNDERNSHED</sequence>
<gene>
    <name evidence="1" type="ORF">C1881_08375</name>
</gene>
<proteinExistence type="predicted"/>
<dbReference type="AlphaFoldDB" id="A0A369LEG6"/>
<comment type="caution">
    <text evidence="1">The sequence shown here is derived from an EMBL/GenBank/DDBJ whole genome shotgun (WGS) entry which is preliminary data.</text>
</comment>
<protein>
    <submittedName>
        <fullName evidence="1">Uncharacterized protein</fullName>
    </submittedName>
</protein>
<organism evidence="1 2">
    <name type="scientific">Slackia isoflavoniconvertens</name>
    <dbReference type="NCBI Taxonomy" id="572010"/>
    <lineage>
        <taxon>Bacteria</taxon>
        <taxon>Bacillati</taxon>
        <taxon>Actinomycetota</taxon>
        <taxon>Coriobacteriia</taxon>
        <taxon>Eggerthellales</taxon>
        <taxon>Eggerthellaceae</taxon>
        <taxon>Slackia</taxon>
    </lineage>
</organism>
<accession>A0A369LEG6</accession>
<dbReference type="RefSeq" id="WP_114616077.1">
    <property type="nucleotide sequence ID" value="NZ_PPTO01000014.1"/>
</dbReference>
<reference evidence="1 2" key="1">
    <citation type="journal article" date="2018" name="Elife">
        <title>Discovery and characterization of a prevalent human gut bacterial enzyme sufficient for the inactivation of a family of plant toxins.</title>
        <authorList>
            <person name="Koppel N."/>
            <person name="Bisanz J.E."/>
            <person name="Pandelia M.E."/>
            <person name="Turnbaugh P.J."/>
            <person name="Balskus E.P."/>
        </authorList>
    </citation>
    <scope>NUCLEOTIDE SEQUENCE [LARGE SCALE GENOMIC DNA]</scope>
    <source>
        <strain evidence="1 2">OB21 GAM31</strain>
    </source>
</reference>
<evidence type="ECO:0000313" key="1">
    <source>
        <dbReference type="EMBL" id="RDB56535.1"/>
    </source>
</evidence>
<dbReference type="EMBL" id="PPTO01000014">
    <property type="protein sequence ID" value="RDB56535.1"/>
    <property type="molecule type" value="Genomic_DNA"/>
</dbReference>
<dbReference type="SUPFAM" id="SSF53795">
    <property type="entry name" value="PEP carboxykinase-like"/>
    <property type="match status" value="1"/>
</dbReference>
<name>A0A369LEG6_9ACTN</name>
<dbReference type="Proteomes" id="UP000253975">
    <property type="component" value="Unassembled WGS sequence"/>
</dbReference>